<dbReference type="PANTHER" id="PTHR34494:SF1">
    <property type="entry name" value="PROTEIN CBG25024"/>
    <property type="match status" value="1"/>
</dbReference>
<reference evidence="1 2" key="1">
    <citation type="submission" date="2022-05" db="EMBL/GenBank/DDBJ databases">
        <title>A multi-omics perspective on studying reproductive biology in Daphnia sinensis.</title>
        <authorList>
            <person name="Jia J."/>
        </authorList>
    </citation>
    <scope>NUCLEOTIDE SEQUENCE [LARGE SCALE GENOMIC DNA]</scope>
    <source>
        <strain evidence="1 2">WSL</strain>
    </source>
</reference>
<proteinExistence type="predicted"/>
<protein>
    <submittedName>
        <fullName evidence="1">Uncharacterized protein</fullName>
    </submittedName>
</protein>
<name>A0AAD5KQK3_9CRUS</name>
<dbReference type="PANTHER" id="PTHR34494">
    <property type="entry name" value="PROTEIN CBG25024"/>
    <property type="match status" value="1"/>
</dbReference>
<keyword evidence="2" id="KW-1185">Reference proteome</keyword>
<comment type="caution">
    <text evidence="1">The sequence shown here is derived from an EMBL/GenBank/DDBJ whole genome shotgun (WGS) entry which is preliminary data.</text>
</comment>
<organism evidence="1 2">
    <name type="scientific">Daphnia sinensis</name>
    <dbReference type="NCBI Taxonomy" id="1820382"/>
    <lineage>
        <taxon>Eukaryota</taxon>
        <taxon>Metazoa</taxon>
        <taxon>Ecdysozoa</taxon>
        <taxon>Arthropoda</taxon>
        <taxon>Crustacea</taxon>
        <taxon>Branchiopoda</taxon>
        <taxon>Diplostraca</taxon>
        <taxon>Cladocera</taxon>
        <taxon>Anomopoda</taxon>
        <taxon>Daphniidae</taxon>
        <taxon>Daphnia</taxon>
        <taxon>Daphnia similis group</taxon>
    </lineage>
</organism>
<accession>A0AAD5KQK3</accession>
<sequence length="223" mass="22422">MTVFAHSAATATGTTGVSQTTVVNELAGSLTENSKEEAKRIVGAVLDATPIIGHVKGLVHDITGDHQAAERAYEAATRATAVVGAGAGGLLVGGPVTGAALSVTTGATWDMTTALATDGKETPGVASLVTNPGLETAVSAGISLAGDGLAGFVGAKVVGKLCDKIPKAGITKQLKAVVSEDIRPTESLGAEMIKTEIKNLKSTVVSASEECKAAQDCYKYNKD</sequence>
<evidence type="ECO:0000313" key="2">
    <source>
        <dbReference type="Proteomes" id="UP000820818"/>
    </source>
</evidence>
<dbReference type="EMBL" id="WJBH02000005">
    <property type="protein sequence ID" value="KAI9558214.1"/>
    <property type="molecule type" value="Genomic_DNA"/>
</dbReference>
<evidence type="ECO:0000313" key="1">
    <source>
        <dbReference type="EMBL" id="KAI9558214.1"/>
    </source>
</evidence>
<gene>
    <name evidence="1" type="ORF">GHT06_014967</name>
</gene>
<dbReference type="Proteomes" id="UP000820818">
    <property type="component" value="Linkage Group LG5"/>
</dbReference>
<dbReference type="AlphaFoldDB" id="A0AAD5KQK3"/>